<dbReference type="InterPro" id="IPR057264">
    <property type="entry name" value="Ribosomal_uL24_C"/>
</dbReference>
<comment type="similarity">
    <text evidence="2 7">Belongs to the universal ribosomal protein uL24 family.</text>
</comment>
<geneLocation type="plastid" evidence="9"/>
<evidence type="ECO:0000256" key="6">
    <source>
        <dbReference type="ARBA" id="ARBA00035361"/>
    </source>
</evidence>
<feature type="domain" description="KOW" evidence="8">
    <location>
        <begin position="9"/>
        <end position="36"/>
    </location>
</feature>
<dbReference type="InterPro" id="IPR008991">
    <property type="entry name" value="Translation_prot_SH3-like_sf"/>
</dbReference>
<dbReference type="SMART" id="SM00739">
    <property type="entry name" value="KOW"/>
    <property type="match status" value="1"/>
</dbReference>
<evidence type="ECO:0000313" key="9">
    <source>
        <dbReference type="EMBL" id="QCI09133.1"/>
    </source>
</evidence>
<evidence type="ECO:0000256" key="7">
    <source>
        <dbReference type="RuleBase" id="RU003477"/>
    </source>
</evidence>
<dbReference type="InterPro" id="IPR003256">
    <property type="entry name" value="Ribosomal_uL24"/>
</dbReference>
<dbReference type="PANTHER" id="PTHR12903">
    <property type="entry name" value="MITOCHONDRIAL RIBOSOMAL PROTEIN L24"/>
    <property type="match status" value="1"/>
</dbReference>
<dbReference type="GO" id="GO:0003723">
    <property type="term" value="F:RNA binding"/>
    <property type="evidence" value="ECO:0007669"/>
    <property type="project" value="InterPro"/>
</dbReference>
<organism evidence="9">
    <name type="scientific">Inkyuleea mariana</name>
    <dbReference type="NCBI Taxonomy" id="123988"/>
    <lineage>
        <taxon>Eukaryota</taxon>
        <taxon>Rhodophyta</taxon>
        <taxon>Florideophyceae</taxon>
        <taxon>Rhodymeniophycidae</taxon>
        <taxon>Ceramiales</taxon>
        <taxon>Ceramiaceae</taxon>
        <taxon>Inkyuleea</taxon>
    </lineage>
</organism>
<keyword evidence="9" id="KW-0934">Plastid</keyword>
<evidence type="ECO:0000256" key="2">
    <source>
        <dbReference type="ARBA" id="ARBA00010618"/>
    </source>
</evidence>
<proteinExistence type="inferred from homology"/>
<evidence type="ECO:0000256" key="1">
    <source>
        <dbReference type="ARBA" id="ARBA00004072"/>
    </source>
</evidence>
<sequence length="83" mass="9479">MKIKKQKMHIKKGDIVKIISGKHKGEIGEIIKILYKNHKIIIQNINIKTKHLRAKKEEETGKIIKLEGPIDSSNVILSKINTT</sequence>
<dbReference type="EMBL" id="MK814743">
    <property type="protein sequence ID" value="QCI09133.1"/>
    <property type="molecule type" value="Genomic_DNA"/>
</dbReference>
<dbReference type="InterPro" id="IPR005824">
    <property type="entry name" value="KOW"/>
</dbReference>
<dbReference type="InterPro" id="IPR041988">
    <property type="entry name" value="Ribosomal_uL24_KOW"/>
</dbReference>
<dbReference type="CDD" id="cd06089">
    <property type="entry name" value="KOW_RPL26"/>
    <property type="match status" value="1"/>
</dbReference>
<keyword evidence="3 7" id="KW-0689">Ribosomal protein</keyword>
<dbReference type="GO" id="GO:0005840">
    <property type="term" value="C:ribosome"/>
    <property type="evidence" value="ECO:0007669"/>
    <property type="project" value="UniProtKB-KW"/>
</dbReference>
<evidence type="ECO:0000256" key="5">
    <source>
        <dbReference type="ARBA" id="ARBA00035282"/>
    </source>
</evidence>
<dbReference type="GO" id="GO:0006412">
    <property type="term" value="P:translation"/>
    <property type="evidence" value="ECO:0007669"/>
    <property type="project" value="InterPro"/>
</dbReference>
<reference evidence="9" key="2">
    <citation type="submission" date="2019-04" db="EMBL/GenBank/DDBJ databases">
        <authorList>
            <person name="Pasella M."/>
        </authorList>
    </citation>
    <scope>NUCLEOTIDE SEQUENCE</scope>
    <source>
        <strain evidence="9">PD1141</strain>
    </source>
</reference>
<name>A0A4D6X023_9FLOR</name>
<dbReference type="PROSITE" id="PS01108">
    <property type="entry name" value="RIBOSOMAL_L24"/>
    <property type="match status" value="1"/>
</dbReference>
<reference evidence="9" key="1">
    <citation type="journal article" date="2019" name="Mol. Phylogenet. Evol.">
        <title>Morphological evolution and classification of the red algal order Ceramiales inferred using plastid phylogenomics.</title>
        <authorList>
            <person name="Diaz-Tapia P."/>
            <person name="Pasella M.M."/>
            <person name="Verbruggen H."/>
            <person name="Maggs C.A."/>
        </authorList>
    </citation>
    <scope>NUCLEOTIDE SEQUENCE</scope>
    <source>
        <strain evidence="9">PD1141</strain>
    </source>
</reference>
<gene>
    <name evidence="9" type="primary">rpl24</name>
</gene>
<dbReference type="InterPro" id="IPR005825">
    <property type="entry name" value="Ribosomal_uL24_CS"/>
</dbReference>
<dbReference type="Gene3D" id="2.30.30.30">
    <property type="match status" value="1"/>
</dbReference>
<evidence type="ECO:0000256" key="3">
    <source>
        <dbReference type="ARBA" id="ARBA00022980"/>
    </source>
</evidence>
<comment type="function">
    <text evidence="1">One of two assembly initiator proteins, it binds directly to the 5'-end of the 23S rRNA, where it nucleates assembly of the 50S subunit.</text>
</comment>
<dbReference type="GO" id="GO:1990904">
    <property type="term" value="C:ribonucleoprotein complex"/>
    <property type="evidence" value="ECO:0007669"/>
    <property type="project" value="UniProtKB-KW"/>
</dbReference>
<evidence type="ECO:0000259" key="8">
    <source>
        <dbReference type="SMART" id="SM00739"/>
    </source>
</evidence>
<dbReference type="GO" id="GO:0003735">
    <property type="term" value="F:structural constituent of ribosome"/>
    <property type="evidence" value="ECO:0007669"/>
    <property type="project" value="InterPro"/>
</dbReference>
<dbReference type="Pfam" id="PF17136">
    <property type="entry name" value="ribosomal_L24"/>
    <property type="match status" value="1"/>
</dbReference>
<dbReference type="SUPFAM" id="SSF50104">
    <property type="entry name" value="Translation proteins SH3-like domain"/>
    <property type="match status" value="1"/>
</dbReference>
<dbReference type="HAMAP" id="MF_01326_B">
    <property type="entry name" value="Ribosomal_uL24_B"/>
    <property type="match status" value="1"/>
</dbReference>
<evidence type="ECO:0000256" key="4">
    <source>
        <dbReference type="ARBA" id="ARBA00023274"/>
    </source>
</evidence>
<keyword evidence="4 7" id="KW-0687">Ribonucleoprotein</keyword>
<protein>
    <recommendedName>
        <fullName evidence="5">Large ribosomal subunit protein uL24c</fullName>
    </recommendedName>
    <alternativeName>
        <fullName evidence="6">50S ribosomal protein L24, chloroplastic</fullName>
    </alternativeName>
</protein>
<dbReference type="InterPro" id="IPR014722">
    <property type="entry name" value="Rib_uL2_dom2"/>
</dbReference>
<dbReference type="AlphaFoldDB" id="A0A4D6X023"/>
<accession>A0A4D6X023</accession>
<dbReference type="Pfam" id="PF00467">
    <property type="entry name" value="KOW"/>
    <property type="match status" value="1"/>
</dbReference>
<dbReference type="NCBIfam" id="TIGR01079">
    <property type="entry name" value="rplX_bact"/>
    <property type="match status" value="1"/>
</dbReference>